<reference evidence="1" key="1">
    <citation type="submission" date="2014-11" db="EMBL/GenBank/DDBJ databases">
        <authorList>
            <person name="Amaro Gonzalez C."/>
        </authorList>
    </citation>
    <scope>NUCLEOTIDE SEQUENCE</scope>
</reference>
<reference evidence="1" key="2">
    <citation type="journal article" date="2015" name="Fish Shellfish Immunol.">
        <title>Early steps in the European eel (Anguilla anguilla)-Vibrio vulnificus interaction in the gills: Role of the RtxA13 toxin.</title>
        <authorList>
            <person name="Callol A."/>
            <person name="Pajuelo D."/>
            <person name="Ebbesson L."/>
            <person name="Teles M."/>
            <person name="MacKenzie S."/>
            <person name="Amaro C."/>
        </authorList>
    </citation>
    <scope>NUCLEOTIDE SEQUENCE</scope>
</reference>
<dbReference type="EMBL" id="GBXM01023487">
    <property type="protein sequence ID" value="JAH85090.1"/>
    <property type="molecule type" value="Transcribed_RNA"/>
</dbReference>
<protein>
    <submittedName>
        <fullName evidence="1">Uncharacterized protein</fullName>
    </submittedName>
</protein>
<evidence type="ECO:0000313" key="1">
    <source>
        <dbReference type="EMBL" id="JAH85090.1"/>
    </source>
</evidence>
<proteinExistence type="predicted"/>
<accession>A0A0E9W664</accession>
<sequence length="19" mass="2145">MNIAEMSQSHGHLFLIVCN</sequence>
<dbReference type="AlphaFoldDB" id="A0A0E9W664"/>
<organism evidence="1">
    <name type="scientific">Anguilla anguilla</name>
    <name type="common">European freshwater eel</name>
    <name type="synonym">Muraena anguilla</name>
    <dbReference type="NCBI Taxonomy" id="7936"/>
    <lineage>
        <taxon>Eukaryota</taxon>
        <taxon>Metazoa</taxon>
        <taxon>Chordata</taxon>
        <taxon>Craniata</taxon>
        <taxon>Vertebrata</taxon>
        <taxon>Euteleostomi</taxon>
        <taxon>Actinopterygii</taxon>
        <taxon>Neopterygii</taxon>
        <taxon>Teleostei</taxon>
        <taxon>Anguilliformes</taxon>
        <taxon>Anguillidae</taxon>
        <taxon>Anguilla</taxon>
    </lineage>
</organism>
<name>A0A0E9W664_ANGAN</name>